<comment type="caution">
    <text evidence="8">The sequence shown here is derived from an EMBL/GenBank/DDBJ whole genome shotgun (WGS) entry which is preliminary data.</text>
</comment>
<dbReference type="InterPro" id="IPR013249">
    <property type="entry name" value="RNA_pol_sigma70_r4_t2"/>
</dbReference>
<keyword evidence="3" id="KW-0731">Sigma factor</keyword>
<evidence type="ECO:0000256" key="2">
    <source>
        <dbReference type="ARBA" id="ARBA00023015"/>
    </source>
</evidence>
<keyword evidence="4" id="KW-0238">DNA-binding</keyword>
<dbReference type="InterPro" id="IPR007627">
    <property type="entry name" value="RNA_pol_sigma70_r2"/>
</dbReference>
<dbReference type="InterPro" id="IPR036388">
    <property type="entry name" value="WH-like_DNA-bd_sf"/>
</dbReference>
<feature type="domain" description="RNA polymerase sigma factor 70 region 4 type 2" evidence="7">
    <location>
        <begin position="135"/>
        <end position="187"/>
    </location>
</feature>
<comment type="similarity">
    <text evidence="1">Belongs to the sigma-70 factor family. ECF subfamily.</text>
</comment>
<evidence type="ECO:0000256" key="3">
    <source>
        <dbReference type="ARBA" id="ARBA00023082"/>
    </source>
</evidence>
<dbReference type="Gene3D" id="1.10.1740.10">
    <property type="match status" value="1"/>
</dbReference>
<evidence type="ECO:0000259" key="7">
    <source>
        <dbReference type="Pfam" id="PF08281"/>
    </source>
</evidence>
<accession>A0ABY1KZV0</accession>
<keyword evidence="2" id="KW-0805">Transcription regulation</keyword>
<dbReference type="Pfam" id="PF04542">
    <property type="entry name" value="Sigma70_r2"/>
    <property type="match status" value="1"/>
</dbReference>
<dbReference type="SUPFAM" id="SSF88659">
    <property type="entry name" value="Sigma3 and sigma4 domains of RNA polymerase sigma factors"/>
    <property type="match status" value="1"/>
</dbReference>
<evidence type="ECO:0000259" key="6">
    <source>
        <dbReference type="Pfam" id="PF04542"/>
    </source>
</evidence>
<dbReference type="Proteomes" id="UP000185728">
    <property type="component" value="Unassembled WGS sequence"/>
</dbReference>
<evidence type="ECO:0000256" key="5">
    <source>
        <dbReference type="ARBA" id="ARBA00023163"/>
    </source>
</evidence>
<dbReference type="Gene3D" id="1.10.10.10">
    <property type="entry name" value="Winged helix-like DNA-binding domain superfamily/Winged helix DNA-binding domain"/>
    <property type="match status" value="1"/>
</dbReference>
<evidence type="ECO:0000256" key="4">
    <source>
        <dbReference type="ARBA" id="ARBA00023125"/>
    </source>
</evidence>
<dbReference type="NCBIfam" id="TIGR02937">
    <property type="entry name" value="sigma70-ECF"/>
    <property type="match status" value="1"/>
</dbReference>
<name>A0ABY1KZV0_9FLAO</name>
<dbReference type="PANTHER" id="PTHR43133:SF8">
    <property type="entry name" value="RNA POLYMERASE SIGMA FACTOR HI_1459-RELATED"/>
    <property type="match status" value="1"/>
</dbReference>
<dbReference type="InterPro" id="IPR013324">
    <property type="entry name" value="RNA_pol_sigma_r3/r4-like"/>
</dbReference>
<keyword evidence="5" id="KW-0804">Transcription</keyword>
<dbReference type="InterPro" id="IPR039425">
    <property type="entry name" value="RNA_pol_sigma-70-like"/>
</dbReference>
<evidence type="ECO:0000313" key="8">
    <source>
        <dbReference type="EMBL" id="SIS98450.1"/>
    </source>
</evidence>
<proteinExistence type="inferred from homology"/>
<evidence type="ECO:0000256" key="1">
    <source>
        <dbReference type="ARBA" id="ARBA00010641"/>
    </source>
</evidence>
<protein>
    <submittedName>
        <fullName evidence="8">RNA polymerase sigma-70 factor, ECF subfamily</fullName>
    </submittedName>
</protein>
<reference evidence="8 9" key="1">
    <citation type="submission" date="2017-01" db="EMBL/GenBank/DDBJ databases">
        <authorList>
            <person name="Varghese N."/>
            <person name="Submissions S."/>
        </authorList>
    </citation>
    <scope>NUCLEOTIDE SEQUENCE [LARGE SCALE GENOMIC DNA]</scope>
    <source>
        <strain evidence="8 9">DSM 2061</strain>
    </source>
</reference>
<sequence length="194" mass="22824">MIIYKETIHFLSQQREHIDTLLQQCLDGNQSAQLEVYNRYYKAMYNTALRIIKQSDEAEDIMQESFLNAFTKLHTFKGEVTFGSWLKRIVINNSIYHYRKRSKKNEVALEDVLHKVEDKEVDASGPHEFKELKAQKVMETMKRLKDNYGISLTLHLIEGYDYEEICEIMNMSYANCRTTISRAKASLRNKLIQA</sequence>
<dbReference type="InterPro" id="IPR014284">
    <property type="entry name" value="RNA_pol_sigma-70_dom"/>
</dbReference>
<gene>
    <name evidence="8" type="ORF">SAMN05421766_10685</name>
</gene>
<keyword evidence="9" id="KW-1185">Reference proteome</keyword>
<dbReference type="EMBL" id="FTOB01000006">
    <property type="protein sequence ID" value="SIS98450.1"/>
    <property type="molecule type" value="Genomic_DNA"/>
</dbReference>
<dbReference type="Pfam" id="PF08281">
    <property type="entry name" value="Sigma70_r4_2"/>
    <property type="match status" value="1"/>
</dbReference>
<feature type="domain" description="RNA polymerase sigma-70 region 2" evidence="6">
    <location>
        <begin position="37"/>
        <end position="103"/>
    </location>
</feature>
<evidence type="ECO:0000313" key="9">
    <source>
        <dbReference type="Proteomes" id="UP000185728"/>
    </source>
</evidence>
<dbReference type="PANTHER" id="PTHR43133">
    <property type="entry name" value="RNA POLYMERASE ECF-TYPE SIGMA FACTO"/>
    <property type="match status" value="1"/>
</dbReference>
<organism evidence="8 9">
    <name type="scientific">Zobellia uliginosa</name>
    <dbReference type="NCBI Taxonomy" id="143224"/>
    <lineage>
        <taxon>Bacteria</taxon>
        <taxon>Pseudomonadati</taxon>
        <taxon>Bacteroidota</taxon>
        <taxon>Flavobacteriia</taxon>
        <taxon>Flavobacteriales</taxon>
        <taxon>Flavobacteriaceae</taxon>
        <taxon>Zobellia</taxon>
    </lineage>
</organism>
<dbReference type="InterPro" id="IPR013325">
    <property type="entry name" value="RNA_pol_sigma_r2"/>
</dbReference>
<dbReference type="SUPFAM" id="SSF88946">
    <property type="entry name" value="Sigma2 domain of RNA polymerase sigma factors"/>
    <property type="match status" value="1"/>
</dbReference>